<dbReference type="Pfam" id="PF09056">
    <property type="entry name" value="Phospholip_A2_3"/>
    <property type="match status" value="1"/>
</dbReference>
<sequence length="192" mass="21202">MPSRVCSRPPRSTLIATRSTIADQGSIAMRRPLSSIRAVAAGVVTTRAVAAGMVTTAMALVLGLALPAPGASALSVRETADLIMNLGYADFAEQPQAEPFDWTTDGCTATPPRQARRFRQACEQHDFGYRNYGRGGLALWPEEDGRKWIDSRFLTEMRAICRDRHGGADWCRDQARVLYDAVRLFGRFAYFD</sequence>
<dbReference type="GO" id="GO:0006644">
    <property type="term" value="P:phospholipid metabolic process"/>
    <property type="evidence" value="ECO:0007669"/>
    <property type="project" value="InterPro"/>
</dbReference>
<comment type="caution">
    <text evidence="1">The sequence shown here is derived from an EMBL/GenBank/DDBJ whole genome shotgun (WGS) entry which is preliminary data.</text>
</comment>
<accession>A0A2W2FGL3</accession>
<protein>
    <recommendedName>
        <fullName evidence="3">Phospholipase A2</fullName>
    </recommendedName>
</protein>
<keyword evidence="2" id="KW-1185">Reference proteome</keyword>
<dbReference type="InterPro" id="IPR015141">
    <property type="entry name" value="PLipase_A2_prok/fun"/>
</dbReference>
<evidence type="ECO:0008006" key="3">
    <source>
        <dbReference type="Google" id="ProtNLM"/>
    </source>
</evidence>
<organism evidence="1 2">
    <name type="scientific">Spongiactinospora gelatinilytica</name>
    <dbReference type="NCBI Taxonomy" id="2666298"/>
    <lineage>
        <taxon>Bacteria</taxon>
        <taxon>Bacillati</taxon>
        <taxon>Actinomycetota</taxon>
        <taxon>Actinomycetes</taxon>
        <taxon>Streptosporangiales</taxon>
        <taxon>Streptosporangiaceae</taxon>
        <taxon>Spongiactinospora</taxon>
    </lineage>
</organism>
<dbReference type="Proteomes" id="UP000248544">
    <property type="component" value="Unassembled WGS sequence"/>
</dbReference>
<proteinExistence type="predicted"/>
<gene>
    <name evidence="1" type="ORF">C1I98_26750</name>
</gene>
<dbReference type="AlphaFoldDB" id="A0A2W2FGL3"/>
<reference evidence="1 2" key="1">
    <citation type="submission" date="2018-01" db="EMBL/GenBank/DDBJ databases">
        <title>Draft genome sequence of Sphaerisporangium sp. 7K107.</title>
        <authorList>
            <person name="Sahin N."/>
            <person name="Saygin H."/>
            <person name="Ay H."/>
        </authorList>
    </citation>
    <scope>NUCLEOTIDE SEQUENCE [LARGE SCALE GENOMIC DNA]</scope>
    <source>
        <strain evidence="1 2">7K107</strain>
    </source>
</reference>
<dbReference type="EMBL" id="POUA01000258">
    <property type="protein sequence ID" value="PZG36386.1"/>
    <property type="molecule type" value="Genomic_DNA"/>
</dbReference>
<evidence type="ECO:0000313" key="1">
    <source>
        <dbReference type="EMBL" id="PZG36386.1"/>
    </source>
</evidence>
<dbReference type="GO" id="GO:0050482">
    <property type="term" value="P:arachidonate secretion"/>
    <property type="evidence" value="ECO:0007669"/>
    <property type="project" value="InterPro"/>
</dbReference>
<dbReference type="SUPFAM" id="SSF48619">
    <property type="entry name" value="Phospholipase A2, PLA2"/>
    <property type="match status" value="1"/>
</dbReference>
<dbReference type="InterPro" id="IPR036444">
    <property type="entry name" value="PLipase_A2_dom_sf"/>
</dbReference>
<dbReference type="Gene3D" id="1.20.90.10">
    <property type="entry name" value="Phospholipase A2 domain"/>
    <property type="match status" value="1"/>
</dbReference>
<dbReference type="GO" id="GO:0004623">
    <property type="term" value="F:phospholipase A2 activity"/>
    <property type="evidence" value="ECO:0007669"/>
    <property type="project" value="InterPro"/>
</dbReference>
<name>A0A2W2FGL3_9ACTN</name>
<evidence type="ECO:0000313" key="2">
    <source>
        <dbReference type="Proteomes" id="UP000248544"/>
    </source>
</evidence>